<keyword evidence="9 11" id="KW-0472">Membrane</keyword>
<keyword evidence="5" id="KW-0653">Protein transport</keyword>
<dbReference type="InterPro" id="IPR010989">
    <property type="entry name" value="SNARE"/>
</dbReference>
<dbReference type="GO" id="GO:0031201">
    <property type="term" value="C:SNARE complex"/>
    <property type="evidence" value="ECO:0007669"/>
    <property type="project" value="TreeGrafter"/>
</dbReference>
<sequence>MFRDRTNLFLSYRRTIPRPPKISHDRTITLAEEEEGLMSNRPKSNRNRAKGEDPDSIELKPLAPSIFDISQSLDETLASIKLRTNDLSSLYKKLLITRDSEKAALEKAIEDLNYTITKMFEACYVPIKKLEFLQKNYQRLKLDYSTDELAIIENYKKSYAVRIQESLLVFRNLQNNYIKFLRDDDETNDDDTRQLLAGSSANKVALLEEDTSNIESYSKHALQQAQQQIQNNPNSLILASREREISKLAMGILEISTIFREMETLVVDQGSMLDRIDYNLAQAVEDLRQSDRELIKAQGYQKRTTKCKIIFLMSLVVLALFIIVLLRPHSTTKIVEKPVESKPNPDQLL</sequence>
<evidence type="ECO:0000256" key="9">
    <source>
        <dbReference type="ARBA" id="ARBA00023136"/>
    </source>
</evidence>
<feature type="transmembrane region" description="Helical" evidence="11">
    <location>
        <begin position="309"/>
        <end position="326"/>
    </location>
</feature>
<evidence type="ECO:0000256" key="3">
    <source>
        <dbReference type="ARBA" id="ARBA00022448"/>
    </source>
</evidence>
<dbReference type="SUPFAM" id="SSF47661">
    <property type="entry name" value="t-snare proteins"/>
    <property type="match status" value="1"/>
</dbReference>
<dbReference type="Proteomes" id="UP001338582">
    <property type="component" value="Chromosome 1"/>
</dbReference>
<protein>
    <recommendedName>
        <fullName evidence="12">t-SNARE coiled-coil homology domain-containing protein</fullName>
    </recommendedName>
</protein>
<accession>A0AAX4H4E7</accession>
<dbReference type="PANTHER" id="PTHR19957:SF83">
    <property type="entry name" value="SYNTAXIN-16"/>
    <property type="match status" value="1"/>
</dbReference>
<keyword evidence="7" id="KW-0333">Golgi apparatus</keyword>
<dbReference type="InterPro" id="IPR000727">
    <property type="entry name" value="T_SNARE_dom"/>
</dbReference>
<keyword evidence="3" id="KW-0813">Transport</keyword>
<dbReference type="GO" id="GO:0006906">
    <property type="term" value="P:vesicle fusion"/>
    <property type="evidence" value="ECO:0007669"/>
    <property type="project" value="TreeGrafter"/>
</dbReference>
<evidence type="ECO:0000313" key="13">
    <source>
        <dbReference type="EMBL" id="WPK23393.1"/>
    </source>
</evidence>
<dbReference type="GO" id="GO:0000149">
    <property type="term" value="F:SNARE binding"/>
    <property type="evidence" value="ECO:0007669"/>
    <property type="project" value="TreeGrafter"/>
</dbReference>
<name>A0AAX4H4E7_9ASCO</name>
<dbReference type="KEGG" id="asau:88171701"/>
<dbReference type="PROSITE" id="PS50192">
    <property type="entry name" value="T_SNARE"/>
    <property type="match status" value="1"/>
</dbReference>
<feature type="region of interest" description="Disordered" evidence="10">
    <location>
        <begin position="33"/>
        <end position="56"/>
    </location>
</feature>
<dbReference type="SMART" id="SM00397">
    <property type="entry name" value="t_SNARE"/>
    <property type="match status" value="1"/>
</dbReference>
<dbReference type="GeneID" id="88171701"/>
<comment type="similarity">
    <text evidence="2">Belongs to the syntaxin family.</text>
</comment>
<reference evidence="13 14" key="1">
    <citation type="submission" date="2023-10" db="EMBL/GenBank/DDBJ databases">
        <title>Draft Genome Sequence of Candida saopaulonensis from a very Premature Infant with Sepsis.</title>
        <authorList>
            <person name="Ning Y."/>
            <person name="Dai R."/>
            <person name="Xiao M."/>
            <person name="Xu Y."/>
            <person name="Yan Q."/>
            <person name="Zhang L."/>
        </authorList>
    </citation>
    <scope>NUCLEOTIDE SEQUENCE [LARGE SCALE GENOMIC DNA]</scope>
    <source>
        <strain evidence="13 14">19XY460</strain>
    </source>
</reference>
<evidence type="ECO:0000256" key="10">
    <source>
        <dbReference type="SAM" id="MobiDB-lite"/>
    </source>
</evidence>
<keyword evidence="4 11" id="KW-0812">Transmembrane</keyword>
<dbReference type="AlphaFoldDB" id="A0AAX4H4E7"/>
<dbReference type="Gene3D" id="1.20.58.70">
    <property type="match status" value="1"/>
</dbReference>
<evidence type="ECO:0000256" key="7">
    <source>
        <dbReference type="ARBA" id="ARBA00023034"/>
    </source>
</evidence>
<evidence type="ECO:0000259" key="12">
    <source>
        <dbReference type="PROSITE" id="PS50192"/>
    </source>
</evidence>
<dbReference type="GO" id="GO:0006886">
    <property type="term" value="P:intracellular protein transport"/>
    <property type="evidence" value="ECO:0007669"/>
    <property type="project" value="InterPro"/>
</dbReference>
<evidence type="ECO:0000256" key="2">
    <source>
        <dbReference type="ARBA" id="ARBA00009063"/>
    </source>
</evidence>
<dbReference type="PROSITE" id="PS00914">
    <property type="entry name" value="SYNTAXIN"/>
    <property type="match status" value="1"/>
</dbReference>
<organism evidence="13 14">
    <name type="scientific">Australozyma saopauloensis</name>
    <dbReference type="NCBI Taxonomy" id="291208"/>
    <lineage>
        <taxon>Eukaryota</taxon>
        <taxon>Fungi</taxon>
        <taxon>Dikarya</taxon>
        <taxon>Ascomycota</taxon>
        <taxon>Saccharomycotina</taxon>
        <taxon>Pichiomycetes</taxon>
        <taxon>Metschnikowiaceae</taxon>
        <taxon>Australozyma</taxon>
    </lineage>
</organism>
<evidence type="ECO:0000256" key="6">
    <source>
        <dbReference type="ARBA" id="ARBA00022989"/>
    </source>
</evidence>
<evidence type="ECO:0000256" key="1">
    <source>
        <dbReference type="ARBA" id="ARBA00004409"/>
    </source>
</evidence>
<dbReference type="InterPro" id="IPR006012">
    <property type="entry name" value="Syntaxin/epimorphin_CS"/>
</dbReference>
<feature type="domain" description="T-SNARE coiled-coil homology" evidence="12">
    <location>
        <begin position="235"/>
        <end position="297"/>
    </location>
</feature>
<evidence type="ECO:0000256" key="11">
    <source>
        <dbReference type="SAM" id="Phobius"/>
    </source>
</evidence>
<proteinExistence type="inferred from homology"/>
<evidence type="ECO:0000256" key="8">
    <source>
        <dbReference type="ARBA" id="ARBA00023054"/>
    </source>
</evidence>
<dbReference type="EMBL" id="CP138894">
    <property type="protein sequence ID" value="WPK23393.1"/>
    <property type="molecule type" value="Genomic_DNA"/>
</dbReference>
<keyword evidence="8" id="KW-0175">Coiled coil</keyword>
<dbReference type="GO" id="GO:0005484">
    <property type="term" value="F:SNAP receptor activity"/>
    <property type="evidence" value="ECO:0007669"/>
    <property type="project" value="InterPro"/>
</dbReference>
<keyword evidence="14" id="KW-1185">Reference proteome</keyword>
<dbReference type="RefSeq" id="XP_062875780.1">
    <property type="nucleotide sequence ID" value="XM_063019710.1"/>
</dbReference>
<evidence type="ECO:0000256" key="4">
    <source>
        <dbReference type="ARBA" id="ARBA00022692"/>
    </source>
</evidence>
<dbReference type="Pfam" id="PF05739">
    <property type="entry name" value="SNARE"/>
    <property type="match status" value="1"/>
</dbReference>
<dbReference type="InterPro" id="IPR045242">
    <property type="entry name" value="Syntaxin"/>
</dbReference>
<evidence type="ECO:0000256" key="5">
    <source>
        <dbReference type="ARBA" id="ARBA00022927"/>
    </source>
</evidence>
<dbReference type="GO" id="GO:0000139">
    <property type="term" value="C:Golgi membrane"/>
    <property type="evidence" value="ECO:0007669"/>
    <property type="project" value="UniProtKB-SubCell"/>
</dbReference>
<keyword evidence="6 11" id="KW-1133">Transmembrane helix</keyword>
<evidence type="ECO:0000313" key="14">
    <source>
        <dbReference type="Proteomes" id="UP001338582"/>
    </source>
</evidence>
<comment type="subcellular location">
    <subcellularLocation>
        <location evidence="1">Golgi apparatus membrane</location>
        <topology evidence="1">Single-pass type IV membrane protein</topology>
    </subcellularLocation>
</comment>
<dbReference type="CDD" id="cd15845">
    <property type="entry name" value="SNARE_syntaxin16"/>
    <property type="match status" value="1"/>
</dbReference>
<gene>
    <name evidence="13" type="ORF">PUMCH_000632</name>
</gene>
<dbReference type="PANTHER" id="PTHR19957">
    <property type="entry name" value="SYNTAXIN"/>
    <property type="match status" value="1"/>
</dbReference>
<dbReference type="GO" id="GO:0048278">
    <property type="term" value="P:vesicle docking"/>
    <property type="evidence" value="ECO:0007669"/>
    <property type="project" value="TreeGrafter"/>
</dbReference>